<dbReference type="Proteomes" id="UP001320715">
    <property type="component" value="Unassembled WGS sequence"/>
</dbReference>
<dbReference type="InterPro" id="IPR045569">
    <property type="entry name" value="Metalloprtase-TldD/E_C"/>
</dbReference>
<dbReference type="SUPFAM" id="SSF111283">
    <property type="entry name" value="Putative modulator of DNA gyrase, PmbA/TldD"/>
    <property type="match status" value="1"/>
</dbReference>
<gene>
    <name evidence="5" type="ORF">GTW23_20010</name>
</gene>
<dbReference type="Pfam" id="PF19289">
    <property type="entry name" value="PmbA_TldD_3rd"/>
    <property type="match status" value="1"/>
</dbReference>
<dbReference type="Pfam" id="PF01523">
    <property type="entry name" value="PmbA_TldD_1st"/>
    <property type="match status" value="1"/>
</dbReference>
<name>A0ABT1CWD8_9HYPH</name>
<comment type="similarity">
    <text evidence="1">Belongs to the peptidase U62 family.</text>
</comment>
<feature type="domain" description="Metalloprotease TldD/E central" evidence="4">
    <location>
        <begin position="119"/>
        <end position="223"/>
    </location>
</feature>
<proteinExistence type="inferred from homology"/>
<dbReference type="PANTHER" id="PTHR43421:SF1">
    <property type="entry name" value="METALLOPROTEASE PMBA"/>
    <property type="match status" value="1"/>
</dbReference>
<dbReference type="PANTHER" id="PTHR43421">
    <property type="entry name" value="METALLOPROTEASE PMBA"/>
    <property type="match status" value="1"/>
</dbReference>
<protein>
    <submittedName>
        <fullName evidence="5">TldD/PmbA family protein</fullName>
    </submittedName>
</protein>
<reference evidence="5 6" key="1">
    <citation type="submission" date="2020-01" db="EMBL/GenBank/DDBJ databases">
        <title>Genomes of bacteria type strains.</title>
        <authorList>
            <person name="Chen J."/>
            <person name="Zhu S."/>
            <person name="Yang J."/>
        </authorList>
    </citation>
    <scope>NUCLEOTIDE SEQUENCE [LARGE SCALE GENOMIC DNA]</scope>
    <source>
        <strain evidence="5 6">DSM 16655</strain>
    </source>
</reference>
<dbReference type="InterPro" id="IPR002510">
    <property type="entry name" value="Metalloprtase-TldD/E_N"/>
</dbReference>
<dbReference type="EMBL" id="JAAAML010000004">
    <property type="protein sequence ID" value="MCO6410473.1"/>
    <property type="molecule type" value="Genomic_DNA"/>
</dbReference>
<dbReference type="RefSeq" id="WP_252917172.1">
    <property type="nucleotide sequence ID" value="NZ_JAAAML010000004.1"/>
</dbReference>
<dbReference type="InterPro" id="IPR047657">
    <property type="entry name" value="PmbA"/>
</dbReference>
<accession>A0ABT1CWD8</accession>
<evidence type="ECO:0000259" key="4">
    <source>
        <dbReference type="Pfam" id="PF19290"/>
    </source>
</evidence>
<dbReference type="InterPro" id="IPR035068">
    <property type="entry name" value="TldD/PmbA_N"/>
</dbReference>
<evidence type="ECO:0000259" key="3">
    <source>
        <dbReference type="Pfam" id="PF19289"/>
    </source>
</evidence>
<evidence type="ECO:0000259" key="2">
    <source>
        <dbReference type="Pfam" id="PF01523"/>
    </source>
</evidence>
<dbReference type="InterPro" id="IPR036059">
    <property type="entry name" value="TldD/PmbA_sf"/>
</dbReference>
<evidence type="ECO:0000256" key="1">
    <source>
        <dbReference type="ARBA" id="ARBA00005836"/>
    </source>
</evidence>
<keyword evidence="6" id="KW-1185">Reference proteome</keyword>
<dbReference type="InterPro" id="IPR045570">
    <property type="entry name" value="Metalloprtase-TldD/E_cen_dom"/>
</dbReference>
<evidence type="ECO:0000313" key="5">
    <source>
        <dbReference type="EMBL" id="MCO6410473.1"/>
    </source>
</evidence>
<dbReference type="Pfam" id="PF19290">
    <property type="entry name" value="PmbA_TldD_2nd"/>
    <property type="match status" value="1"/>
</dbReference>
<feature type="domain" description="Metalloprotease TldD/E N-terminal" evidence="2">
    <location>
        <begin position="29"/>
        <end position="91"/>
    </location>
</feature>
<organism evidence="5 6">
    <name type="scientific">Hoeflea alexandrii</name>
    <dbReference type="NCBI Taxonomy" id="288436"/>
    <lineage>
        <taxon>Bacteria</taxon>
        <taxon>Pseudomonadati</taxon>
        <taxon>Pseudomonadota</taxon>
        <taxon>Alphaproteobacteria</taxon>
        <taxon>Hyphomicrobiales</taxon>
        <taxon>Rhizobiaceae</taxon>
        <taxon>Hoeflea</taxon>
    </lineage>
</organism>
<feature type="domain" description="Metalloprotease TldD/E C-terminal" evidence="3">
    <location>
        <begin position="234"/>
        <end position="446"/>
    </location>
</feature>
<evidence type="ECO:0000313" key="6">
    <source>
        <dbReference type="Proteomes" id="UP001320715"/>
    </source>
</evidence>
<sequence length="447" mass="46598">MSDTQQSEGLLATAERLIGRARAAGADQADALVVRSRSRSASVRNGEVENTQSAESDDFSLRVFVGQKVATVHAGQGADETALAERAVAMARVSPEDPHACLADVEMLAKSWPDLELYDSTEPSAESLIEAATAAETAALSVPGVSSSVGAGAGTGLFGMVLATSHGFSGTYERSGFSRSVSVIAGEGVKMERDYDFDSRVFFADLDEAEAIGLRAGERAAARVNPRKVKTGSNVTVVFDPRAARGLIGHMVSAINGASVARKTSFLKDMMGKKVAIDGLTLIDDPFVRRGSGSRPFDGEGVSVGPLTMVEDGILQQWYLTTGVARELGLTSNGRAGRGGGVSPSSTNVIVAPGQQSPEDLIASVGTGFYVTELIGQGVNPVTGEYSRGASGFWIENGKLSFAVSEVTIASNLKDMFKRMTLANDIDAKFSIAAPTIAVEGMTLAGE</sequence>
<comment type="caution">
    <text evidence="5">The sequence shown here is derived from an EMBL/GenBank/DDBJ whole genome shotgun (WGS) entry which is preliminary data.</text>
</comment>
<dbReference type="Gene3D" id="3.30.2290.10">
    <property type="entry name" value="PmbA/TldD superfamily"/>
    <property type="match status" value="1"/>
</dbReference>